<comment type="similarity">
    <text evidence="2">Belongs to the complex I 75 kDa subunit family.</text>
</comment>
<name>A0A6M1SYE2_9BACT</name>
<dbReference type="InterPro" id="IPR001041">
    <property type="entry name" value="2Fe-2S_ferredoxin-type"/>
</dbReference>
<dbReference type="InterPro" id="IPR036010">
    <property type="entry name" value="2Fe-2S_ferredoxin-like_sf"/>
</dbReference>
<dbReference type="GO" id="GO:0042773">
    <property type="term" value="P:ATP synthesis coupled electron transport"/>
    <property type="evidence" value="ECO:0007669"/>
    <property type="project" value="InterPro"/>
</dbReference>
<dbReference type="PROSITE" id="PS00643">
    <property type="entry name" value="COMPLEX1_75K_3"/>
    <property type="match status" value="1"/>
</dbReference>
<evidence type="ECO:0000259" key="11">
    <source>
        <dbReference type="PROSITE" id="PS51839"/>
    </source>
</evidence>
<evidence type="ECO:0000313" key="13">
    <source>
        <dbReference type="Proteomes" id="UP000473278"/>
    </source>
</evidence>
<keyword evidence="5" id="KW-1278">Translocase</keyword>
<dbReference type="RefSeq" id="WP_165140337.1">
    <property type="nucleotide sequence ID" value="NZ_JAALLT010000002.1"/>
</dbReference>
<dbReference type="GO" id="GO:0008137">
    <property type="term" value="F:NADH dehydrogenase (ubiquinone) activity"/>
    <property type="evidence" value="ECO:0007669"/>
    <property type="project" value="InterPro"/>
</dbReference>
<dbReference type="SUPFAM" id="SSF54862">
    <property type="entry name" value="4Fe-4S ferredoxins"/>
    <property type="match status" value="1"/>
</dbReference>
<dbReference type="Proteomes" id="UP000473278">
    <property type="component" value="Unassembled WGS sequence"/>
</dbReference>
<organism evidence="12 13">
    <name type="scientific">Halalkalibaculum roseum</name>
    <dbReference type="NCBI Taxonomy" id="2709311"/>
    <lineage>
        <taxon>Bacteria</taxon>
        <taxon>Pseudomonadati</taxon>
        <taxon>Balneolota</taxon>
        <taxon>Balneolia</taxon>
        <taxon>Balneolales</taxon>
        <taxon>Balneolaceae</taxon>
        <taxon>Halalkalibaculum</taxon>
    </lineage>
</organism>
<dbReference type="EMBL" id="JAALLT010000002">
    <property type="protein sequence ID" value="NGP76204.1"/>
    <property type="molecule type" value="Genomic_DNA"/>
</dbReference>
<keyword evidence="6" id="KW-0408">Iron</keyword>
<dbReference type="GO" id="GO:0048038">
    <property type="term" value="F:quinone binding"/>
    <property type="evidence" value="ECO:0007669"/>
    <property type="project" value="UniProtKB-KW"/>
</dbReference>
<evidence type="ECO:0000313" key="12">
    <source>
        <dbReference type="EMBL" id="NGP76204.1"/>
    </source>
</evidence>
<feature type="domain" description="4Fe-4S His(Cys)3-ligated-type" evidence="11">
    <location>
        <begin position="102"/>
        <end position="141"/>
    </location>
</feature>
<dbReference type="PANTHER" id="PTHR43105:SF13">
    <property type="entry name" value="NADH-UBIQUINONE OXIDOREDUCTASE 75 KDA SUBUNIT, MITOCHONDRIAL"/>
    <property type="match status" value="1"/>
</dbReference>
<dbReference type="Gene3D" id="3.10.20.740">
    <property type="match status" value="1"/>
</dbReference>
<dbReference type="GO" id="GO:0016020">
    <property type="term" value="C:membrane"/>
    <property type="evidence" value="ECO:0007669"/>
    <property type="project" value="InterPro"/>
</dbReference>
<proteinExistence type="inferred from homology"/>
<evidence type="ECO:0000256" key="3">
    <source>
        <dbReference type="ARBA" id="ARBA00022485"/>
    </source>
</evidence>
<evidence type="ECO:0000259" key="10">
    <source>
        <dbReference type="PROSITE" id="PS51669"/>
    </source>
</evidence>
<comment type="cofactor">
    <cofactor evidence="1">
        <name>[4Fe-4S] cluster</name>
        <dbReference type="ChEBI" id="CHEBI:49883"/>
    </cofactor>
</comment>
<dbReference type="Pfam" id="PF22117">
    <property type="entry name" value="Fer4_Nqo3"/>
    <property type="match status" value="1"/>
</dbReference>
<keyword evidence="3" id="KW-0004">4Fe-4S</keyword>
<evidence type="ECO:0000256" key="9">
    <source>
        <dbReference type="ARBA" id="ARBA00034078"/>
    </source>
</evidence>
<dbReference type="PROSITE" id="PS00641">
    <property type="entry name" value="COMPLEX1_75K_1"/>
    <property type="match status" value="1"/>
</dbReference>
<dbReference type="InterPro" id="IPR019574">
    <property type="entry name" value="NADH_UbQ_OxRdtase_Gsu_4Fe4S-bd"/>
</dbReference>
<accession>A0A6M1SYE2</accession>
<sequence length="578" mass="65973">MPEVFIDGKRYEFEGDHMALQYMLDQGLEVPFFCYHPSMSIPANCRQCMVKAGQYMKNDETGEYELDEEGERKIRWFPKLQTSCALKLSDGMVIQTQETSDEAERAQKDTLEFILANHPLDCPICDQAGECPLQIQTYKYGPEGSRFEVKKVHKPKRVELGPRVTLDAERCINCTRCVRFTEEISESHQLTIVSRGDKNYPITAPSETFDDPYSLNTVDICPVGALTSTDFRFKARVWEMNQTPSIDISNGKGCNVDLWTRDNEVLRITPRQNDHVNDYWMPDESRNAYKLFNENRVSRPFIKLDGDNQSNSSWNNAIETFAEVLEANDSSDILLIGSPHASVEENYTFNKFFNLLGAPNARFATHIIDGYGDDFLITDDQAPNTSGCRLLNLDESSSSELKTAVSQAKVVITLGDDLIDRDVLSVSDLEDPYVVSLATNHNEMTKASDLVIPITCVAEHAASYVNIDGRIQRSFPAKETKYSNRRLNLEMSEGRLDRFGTNFDNWVNEDNKVDCLPVWEFLNKLAERLGLEFEYRHSREIMTEISEKLDTFADVSFERMDEEKGIQLPIKQSKVEQK</sequence>
<reference evidence="12 13" key="1">
    <citation type="submission" date="2020-02" db="EMBL/GenBank/DDBJ databases">
        <title>Balneolaceae bacterium YR4-1, complete genome.</title>
        <authorList>
            <person name="Li Y."/>
            <person name="Wu S."/>
        </authorList>
    </citation>
    <scope>NUCLEOTIDE SEQUENCE [LARGE SCALE GENOMIC DNA]</scope>
    <source>
        <strain evidence="12 13">YR4-1</strain>
    </source>
</reference>
<keyword evidence="13" id="KW-1185">Reference proteome</keyword>
<protein>
    <submittedName>
        <fullName evidence="12">2Fe-2S iron-sulfur cluster binding domain-containing protein</fullName>
    </submittedName>
</protein>
<dbReference type="InterPro" id="IPR000283">
    <property type="entry name" value="NADH_UbQ_OxRdtase_75kDa_su_CS"/>
</dbReference>
<dbReference type="Gene3D" id="3.40.50.740">
    <property type="match status" value="1"/>
</dbReference>
<feature type="domain" description="4Fe-4S Mo/W bis-MGD-type" evidence="10">
    <location>
        <begin position="240"/>
        <end position="296"/>
    </location>
</feature>
<dbReference type="SUPFAM" id="SSF54292">
    <property type="entry name" value="2Fe-2S ferredoxin-like"/>
    <property type="match status" value="1"/>
</dbReference>
<dbReference type="Gene3D" id="3.30.200.210">
    <property type="match status" value="1"/>
</dbReference>
<keyword evidence="4" id="KW-0479">Metal-binding</keyword>
<dbReference type="CDD" id="cd00207">
    <property type="entry name" value="fer2"/>
    <property type="match status" value="1"/>
</dbReference>
<evidence type="ECO:0000256" key="6">
    <source>
        <dbReference type="ARBA" id="ARBA00023004"/>
    </source>
</evidence>
<dbReference type="PANTHER" id="PTHR43105">
    <property type="entry name" value="RESPIRATORY NITRATE REDUCTASE"/>
    <property type="match status" value="1"/>
</dbReference>
<dbReference type="Pfam" id="PF22151">
    <property type="entry name" value="Fer4_NDSU1"/>
    <property type="match status" value="1"/>
</dbReference>
<comment type="cofactor">
    <cofactor evidence="9">
        <name>[2Fe-2S] cluster</name>
        <dbReference type="ChEBI" id="CHEBI:190135"/>
    </cofactor>
</comment>
<evidence type="ECO:0000256" key="1">
    <source>
        <dbReference type="ARBA" id="ARBA00001966"/>
    </source>
</evidence>
<evidence type="ECO:0000256" key="2">
    <source>
        <dbReference type="ARBA" id="ARBA00005404"/>
    </source>
</evidence>
<dbReference type="Pfam" id="PF10588">
    <property type="entry name" value="NADH-G_4Fe-4S_3"/>
    <property type="match status" value="1"/>
</dbReference>
<keyword evidence="7" id="KW-0411">Iron-sulfur</keyword>
<keyword evidence="8" id="KW-0520">NAD</keyword>
<dbReference type="Pfam" id="PF00111">
    <property type="entry name" value="Fer2"/>
    <property type="match status" value="1"/>
</dbReference>
<dbReference type="GO" id="GO:0003954">
    <property type="term" value="F:NADH dehydrogenase activity"/>
    <property type="evidence" value="ECO:0007669"/>
    <property type="project" value="TreeGrafter"/>
</dbReference>
<comment type="caution">
    <text evidence="12">The sequence shown here is derived from an EMBL/GenBank/DDBJ whole genome shotgun (WGS) entry which is preliminary data.</text>
</comment>
<gene>
    <name evidence="12" type="ORF">G3570_06145</name>
</gene>
<dbReference type="GO" id="GO:0051537">
    <property type="term" value="F:2 iron, 2 sulfur cluster binding"/>
    <property type="evidence" value="ECO:0007669"/>
    <property type="project" value="UniProtKB-KW"/>
</dbReference>
<dbReference type="SMART" id="SM00929">
    <property type="entry name" value="NADH-G_4Fe-4S_3"/>
    <property type="match status" value="1"/>
</dbReference>
<evidence type="ECO:0000256" key="5">
    <source>
        <dbReference type="ARBA" id="ARBA00022967"/>
    </source>
</evidence>
<dbReference type="InterPro" id="IPR050123">
    <property type="entry name" value="Prok_molybdopt-oxidoreductase"/>
</dbReference>
<dbReference type="InterPro" id="IPR054351">
    <property type="entry name" value="NADH_UbQ_OxRdtase_ferredoxin"/>
</dbReference>
<dbReference type="AlphaFoldDB" id="A0A6M1SYE2"/>
<evidence type="ECO:0000256" key="4">
    <source>
        <dbReference type="ARBA" id="ARBA00022723"/>
    </source>
</evidence>
<evidence type="ECO:0000256" key="7">
    <source>
        <dbReference type="ARBA" id="ARBA00023014"/>
    </source>
</evidence>
<dbReference type="SUPFAM" id="SSF53706">
    <property type="entry name" value="Formate dehydrogenase/DMSO reductase, domains 1-3"/>
    <property type="match status" value="1"/>
</dbReference>
<dbReference type="GO" id="GO:0051539">
    <property type="term" value="F:4 iron, 4 sulfur cluster binding"/>
    <property type="evidence" value="ECO:0007669"/>
    <property type="project" value="UniProtKB-KW"/>
</dbReference>
<dbReference type="PROSITE" id="PS51669">
    <property type="entry name" value="4FE4S_MOW_BIS_MGD"/>
    <property type="match status" value="1"/>
</dbReference>
<dbReference type="InterPro" id="IPR006963">
    <property type="entry name" value="Mopterin_OxRdtase_4Fe-4S_dom"/>
</dbReference>
<evidence type="ECO:0000256" key="8">
    <source>
        <dbReference type="ARBA" id="ARBA00023027"/>
    </source>
</evidence>
<dbReference type="Gene3D" id="3.30.70.20">
    <property type="match status" value="1"/>
</dbReference>
<dbReference type="PROSITE" id="PS51839">
    <property type="entry name" value="4FE4S_HC3"/>
    <property type="match status" value="1"/>
</dbReference>
<dbReference type="GO" id="GO:0046872">
    <property type="term" value="F:metal ion binding"/>
    <property type="evidence" value="ECO:0007669"/>
    <property type="project" value="UniProtKB-KW"/>
</dbReference>